<dbReference type="PROSITE" id="PS51269">
    <property type="entry name" value="COMM"/>
    <property type="match status" value="1"/>
</dbReference>
<dbReference type="InterPro" id="IPR037355">
    <property type="entry name" value="COMMD3"/>
</dbReference>
<evidence type="ECO:0000259" key="3">
    <source>
        <dbReference type="PROSITE" id="PS51269"/>
    </source>
</evidence>
<dbReference type="Pfam" id="PF21672">
    <property type="entry name" value="COMM_HN"/>
    <property type="match status" value="1"/>
</dbReference>
<feature type="domain" description="COMM" evidence="3">
    <location>
        <begin position="124"/>
        <end position="192"/>
    </location>
</feature>
<evidence type="ECO:0000256" key="1">
    <source>
        <dbReference type="ARBA" id="ARBA00016548"/>
    </source>
</evidence>
<evidence type="ECO:0000256" key="2">
    <source>
        <dbReference type="ARBA" id="ARBA00093469"/>
    </source>
</evidence>
<dbReference type="Ensembl" id="ENSLLET00000020126.1">
    <property type="protein sequence ID" value="ENSLLEP00000019362.1"/>
    <property type="gene ID" value="ENSLLEG00000012267.1"/>
</dbReference>
<gene>
    <name evidence="4" type="primary">COMMD3</name>
</gene>
<dbReference type="PANTHER" id="PTHR31159:SF1">
    <property type="entry name" value="COMM DOMAIN-CONTAINING PROTEIN 3"/>
    <property type="match status" value="1"/>
</dbReference>
<dbReference type="OrthoDB" id="1917519at2759"/>
<dbReference type="InterPro" id="IPR017920">
    <property type="entry name" value="COMM"/>
</dbReference>
<evidence type="ECO:0000313" key="5">
    <source>
        <dbReference type="Proteomes" id="UP000694569"/>
    </source>
</evidence>
<comment type="similarity">
    <text evidence="2">Belongs to the COMM domain-containing protein 3 family.</text>
</comment>
<dbReference type="Proteomes" id="UP000694569">
    <property type="component" value="Unplaced"/>
</dbReference>
<evidence type="ECO:0000313" key="4">
    <source>
        <dbReference type="Ensembl" id="ENSLLEP00000019362.1"/>
    </source>
</evidence>
<organism evidence="4 5">
    <name type="scientific">Leptobrachium leishanense</name>
    <name type="common">Leishan spiny toad</name>
    <dbReference type="NCBI Taxonomy" id="445787"/>
    <lineage>
        <taxon>Eukaryota</taxon>
        <taxon>Metazoa</taxon>
        <taxon>Chordata</taxon>
        <taxon>Craniata</taxon>
        <taxon>Vertebrata</taxon>
        <taxon>Euteleostomi</taxon>
        <taxon>Amphibia</taxon>
        <taxon>Batrachia</taxon>
        <taxon>Anura</taxon>
        <taxon>Pelobatoidea</taxon>
        <taxon>Megophryidae</taxon>
        <taxon>Leptobrachium</taxon>
    </lineage>
</organism>
<dbReference type="AlphaFoldDB" id="A0A8C5MT90"/>
<proteinExistence type="inferred from homology"/>
<name>A0A8C5MT90_9ANUR</name>
<dbReference type="GO" id="GO:0006814">
    <property type="term" value="P:sodium ion transport"/>
    <property type="evidence" value="ECO:0007669"/>
    <property type="project" value="InterPro"/>
</dbReference>
<keyword evidence="5" id="KW-1185">Reference proteome</keyword>
<reference evidence="4" key="2">
    <citation type="submission" date="2025-09" db="UniProtKB">
        <authorList>
            <consortium name="Ensembl"/>
        </authorList>
    </citation>
    <scope>IDENTIFICATION</scope>
</reference>
<dbReference type="PANTHER" id="PTHR31159">
    <property type="entry name" value="COMM DOMAIN-CONTAINING PROTEIN 3"/>
    <property type="match status" value="1"/>
</dbReference>
<dbReference type="CDD" id="cd04751">
    <property type="entry name" value="Commd3"/>
    <property type="match status" value="1"/>
</dbReference>
<dbReference type="GeneTree" id="ENSGT00390000015971"/>
<protein>
    <recommendedName>
        <fullName evidence="1">COMM domain-containing protein 3</fullName>
    </recommendedName>
</protein>
<accession>A0A8C5MT90</accession>
<sequence>MELSEESLLALHRLADPARFGPRSFSALLRAAFLSLSGEQAADRALDCPELQPIDPGLVKQSHTAAATCILEAVRHNADRAAFSTFLEDCKFDKDRTEEFWAEYQRHRDDLEILLESLGASSPHVSDVSWRLEYQMKGNHLYKSFNPSYMLHFNVESSDSGQTDVQFHCSMEQLQDLVGKLKDAAKSLERTSQM</sequence>
<reference evidence="4" key="1">
    <citation type="submission" date="2025-08" db="UniProtKB">
        <authorList>
            <consortium name="Ensembl"/>
        </authorList>
    </citation>
    <scope>IDENTIFICATION</scope>
</reference>
<dbReference type="Pfam" id="PF07258">
    <property type="entry name" value="COMM_domain"/>
    <property type="match status" value="1"/>
</dbReference>